<dbReference type="EMBL" id="JRYO01000102">
    <property type="protein sequence ID" value="KHE92686.1"/>
    <property type="molecule type" value="Genomic_DNA"/>
</dbReference>
<evidence type="ECO:0000259" key="1">
    <source>
        <dbReference type="Pfam" id="PF04773"/>
    </source>
</evidence>
<dbReference type="PATRIC" id="fig|237368.3.peg.1686"/>
<gene>
    <name evidence="2" type="ORF">SCABRO_01546</name>
</gene>
<dbReference type="AlphaFoldDB" id="A0A0B0EKY0"/>
<dbReference type="Pfam" id="PF04773">
    <property type="entry name" value="FecR"/>
    <property type="match status" value="1"/>
</dbReference>
<feature type="domain" description="FecR protein" evidence="1">
    <location>
        <begin position="71"/>
        <end position="184"/>
    </location>
</feature>
<sequence length="401" mass="42858">MGILKYNCLAILIVIISLIFLFFTQKLQSAEERVAVVSGFVGHVEIEHELVWETVTKIGNSMRNSSVYNEDTVMTMSASMADLVFDDNSRLELKEDTVLSISTGRKTKSKRDQEGFSRNISGMQDLIVRNINLKTGGLRANITPANSVLTGLETPAGVVLVSGSILNLIYDGVKTTLEILEGLVAFTSKGNEIMFEMETGEKVNIFYPGGGRASAEVKVGIIDVRTKFGTVKVEAGKSVGVCRDAETGEVTIIAEIGTISNKTTAGTVTIKTSASLTVKEDSNTGEIKVTNTDGNVTITTIDGVTTKVAAGNSIGPLFEGGPITEYAALIPGREAGFGAIDHGNNSILHQPKDEDVPQKHVKSFAALHNDTAPLRGRLSSRAPSTNYLLDFARKIRGGTGE</sequence>
<comment type="caution">
    <text evidence="2">The sequence shown here is derived from an EMBL/GenBank/DDBJ whole genome shotgun (WGS) entry which is preliminary data.</text>
</comment>
<reference evidence="2 3" key="1">
    <citation type="submission" date="2014-10" db="EMBL/GenBank/DDBJ databases">
        <title>Draft genome of anammox bacterium scalindua brodae, obtained using differential coverage binning of sequence data from two enrichment reactors.</title>
        <authorList>
            <person name="Speth D.R."/>
            <person name="Russ L."/>
            <person name="Kartal B."/>
            <person name="Op den Camp H.J."/>
            <person name="Dutilh B.E."/>
            <person name="Jetten M.S."/>
        </authorList>
    </citation>
    <scope>NUCLEOTIDE SEQUENCE [LARGE SCALE GENOMIC DNA]</scope>
    <source>
        <strain evidence="2">RU1</strain>
    </source>
</reference>
<evidence type="ECO:0000313" key="2">
    <source>
        <dbReference type="EMBL" id="KHE92686.1"/>
    </source>
</evidence>
<protein>
    <recommendedName>
        <fullName evidence="1">FecR protein domain-containing protein</fullName>
    </recommendedName>
</protein>
<dbReference type="InterPro" id="IPR006860">
    <property type="entry name" value="FecR"/>
</dbReference>
<accession>A0A0B0EKY0</accession>
<proteinExistence type="predicted"/>
<organism evidence="2 3">
    <name type="scientific">Candidatus Scalindua brodae</name>
    <dbReference type="NCBI Taxonomy" id="237368"/>
    <lineage>
        <taxon>Bacteria</taxon>
        <taxon>Pseudomonadati</taxon>
        <taxon>Planctomycetota</taxon>
        <taxon>Candidatus Brocadiia</taxon>
        <taxon>Candidatus Brocadiales</taxon>
        <taxon>Candidatus Scalinduaceae</taxon>
        <taxon>Candidatus Scalindua</taxon>
    </lineage>
</organism>
<dbReference type="Proteomes" id="UP000030652">
    <property type="component" value="Unassembled WGS sequence"/>
</dbReference>
<name>A0A0B0EKY0_9BACT</name>
<evidence type="ECO:0000313" key="3">
    <source>
        <dbReference type="Proteomes" id="UP000030652"/>
    </source>
</evidence>